<dbReference type="EMBL" id="JAVIIZ010000002">
    <property type="protein sequence ID" value="MDX8471470.1"/>
    <property type="molecule type" value="Genomic_DNA"/>
</dbReference>
<evidence type="ECO:0000313" key="2">
    <source>
        <dbReference type="EMBL" id="MDX8471470.1"/>
    </source>
</evidence>
<evidence type="ECO:0000313" key="3">
    <source>
        <dbReference type="Proteomes" id="UP001271780"/>
    </source>
</evidence>
<gene>
    <name evidence="2" type="ORF">RFM27_05245</name>
</gene>
<dbReference type="Proteomes" id="UP001271780">
    <property type="component" value="Unassembled WGS sequence"/>
</dbReference>
<dbReference type="GO" id="GO:0032259">
    <property type="term" value="P:methylation"/>
    <property type="evidence" value="ECO:0007669"/>
    <property type="project" value="UniProtKB-KW"/>
</dbReference>
<reference evidence="2 3" key="1">
    <citation type="submission" date="2023-08" db="EMBL/GenBank/DDBJ databases">
        <title>Implementing the SeqCode for naming new Mesorhizobium species isolated from Vachellia karroo root nodules.</title>
        <authorList>
            <person name="Van Lill M."/>
        </authorList>
    </citation>
    <scope>NUCLEOTIDE SEQUENCE [LARGE SCALE GENOMIC DNA]</scope>
    <source>
        <strain evidence="2 3">VK23A</strain>
    </source>
</reference>
<protein>
    <submittedName>
        <fullName evidence="2">Class I SAM-dependent methyltransferase</fullName>
        <ecNumber evidence="2">2.1.-.-</ecNumber>
    </submittedName>
</protein>
<keyword evidence="2" id="KW-0489">Methyltransferase</keyword>
<keyword evidence="3" id="KW-1185">Reference proteome</keyword>
<comment type="caution">
    <text evidence="2">The sequence shown here is derived from an EMBL/GenBank/DDBJ whole genome shotgun (WGS) entry which is preliminary data.</text>
</comment>
<sequence length="175" mass="19294">MSSADYLLSDSASELERLRLQARVWEPETEAWLDSLGPMEGWHCLDLGCGAMGILGSLARRAGASGRIVGVDIDAMQLRAARAFIAENNLPKVEVLEADAYASPLPANSFDLAHVRFLFAPVGRDTQLMDELWRLTKPGGIIAIQEPDSAAWRCYPPSDAWDRLKAAMRSRLRPN</sequence>
<dbReference type="PANTHER" id="PTHR43591">
    <property type="entry name" value="METHYLTRANSFERASE"/>
    <property type="match status" value="1"/>
</dbReference>
<dbReference type="EC" id="2.1.-.-" evidence="2"/>
<dbReference type="CDD" id="cd02440">
    <property type="entry name" value="AdoMet_MTases"/>
    <property type="match status" value="1"/>
</dbReference>
<organism evidence="2 3">
    <name type="scientific">Mesorhizobium dulcispinae</name>
    <dbReference type="NCBI Taxonomy" id="3072316"/>
    <lineage>
        <taxon>Bacteria</taxon>
        <taxon>Pseudomonadati</taxon>
        <taxon>Pseudomonadota</taxon>
        <taxon>Alphaproteobacteria</taxon>
        <taxon>Hyphomicrobiales</taxon>
        <taxon>Phyllobacteriaceae</taxon>
        <taxon>Mesorhizobium</taxon>
    </lineage>
</organism>
<dbReference type="SUPFAM" id="SSF53335">
    <property type="entry name" value="S-adenosyl-L-methionine-dependent methyltransferases"/>
    <property type="match status" value="1"/>
</dbReference>
<dbReference type="Pfam" id="PF08241">
    <property type="entry name" value="Methyltransf_11"/>
    <property type="match status" value="1"/>
</dbReference>
<evidence type="ECO:0000259" key="1">
    <source>
        <dbReference type="Pfam" id="PF08241"/>
    </source>
</evidence>
<dbReference type="RefSeq" id="WP_320315981.1">
    <property type="nucleotide sequence ID" value="NZ_JAVIIX010000003.1"/>
</dbReference>
<accession>A0ABU4XCG5</accession>
<dbReference type="InterPro" id="IPR013216">
    <property type="entry name" value="Methyltransf_11"/>
</dbReference>
<keyword evidence="2" id="KW-0808">Transferase</keyword>
<dbReference type="Gene3D" id="3.40.50.150">
    <property type="entry name" value="Vaccinia Virus protein VP39"/>
    <property type="match status" value="1"/>
</dbReference>
<name>A0ABU4XCG5_9HYPH</name>
<feature type="domain" description="Methyltransferase type 11" evidence="1">
    <location>
        <begin position="45"/>
        <end position="144"/>
    </location>
</feature>
<dbReference type="GO" id="GO:0008168">
    <property type="term" value="F:methyltransferase activity"/>
    <property type="evidence" value="ECO:0007669"/>
    <property type="project" value="UniProtKB-KW"/>
</dbReference>
<proteinExistence type="predicted"/>
<dbReference type="InterPro" id="IPR029063">
    <property type="entry name" value="SAM-dependent_MTases_sf"/>
</dbReference>